<dbReference type="EMBL" id="QRUP01000009">
    <property type="protein sequence ID" value="RGR74188.1"/>
    <property type="molecule type" value="Genomic_DNA"/>
</dbReference>
<reference evidence="1 2" key="1">
    <citation type="submission" date="2018-08" db="EMBL/GenBank/DDBJ databases">
        <title>A genome reference for cultivated species of the human gut microbiota.</title>
        <authorList>
            <person name="Zou Y."/>
            <person name="Xue W."/>
            <person name="Luo G."/>
        </authorList>
    </citation>
    <scope>NUCLEOTIDE SEQUENCE [LARGE SCALE GENOMIC DNA]</scope>
    <source>
        <strain evidence="1 2">AF24-29</strain>
    </source>
</reference>
<dbReference type="AlphaFoldDB" id="A0A412G183"/>
<evidence type="ECO:0000313" key="2">
    <source>
        <dbReference type="Proteomes" id="UP000284178"/>
    </source>
</evidence>
<organism evidence="1 2">
    <name type="scientific">Holdemania filiformis</name>
    <dbReference type="NCBI Taxonomy" id="61171"/>
    <lineage>
        <taxon>Bacteria</taxon>
        <taxon>Bacillati</taxon>
        <taxon>Bacillota</taxon>
        <taxon>Erysipelotrichia</taxon>
        <taxon>Erysipelotrichales</taxon>
        <taxon>Erysipelotrichaceae</taxon>
        <taxon>Holdemania</taxon>
    </lineage>
</organism>
<keyword evidence="2" id="KW-1185">Reference proteome</keyword>
<gene>
    <name evidence="1" type="ORF">DWY25_08920</name>
</gene>
<accession>A0A412G183</accession>
<dbReference type="Proteomes" id="UP000284178">
    <property type="component" value="Unassembled WGS sequence"/>
</dbReference>
<comment type="caution">
    <text evidence="1">The sequence shown here is derived from an EMBL/GenBank/DDBJ whole genome shotgun (WGS) entry which is preliminary data.</text>
</comment>
<protein>
    <submittedName>
        <fullName evidence="1">Uncharacterized protein</fullName>
    </submittedName>
</protein>
<name>A0A412G183_9FIRM</name>
<proteinExistence type="predicted"/>
<evidence type="ECO:0000313" key="1">
    <source>
        <dbReference type="EMBL" id="RGR74188.1"/>
    </source>
</evidence>
<sequence>MAESFLYHPRRPTLARSGRERTVAADEFPALSERGHGAIRELRWYHAVKASLDRALFLWNASQGKELENRKRRN</sequence>